<dbReference type="OrthoDB" id="5893017at2"/>
<feature type="chain" id="PRO_5016308528" description="DUF4174 domain-containing protein" evidence="2">
    <location>
        <begin position="19"/>
        <end position="145"/>
    </location>
</feature>
<comment type="caution">
    <text evidence="4">The sequence shown here is derived from an EMBL/GenBank/DDBJ whole genome shotgun (WGS) entry which is preliminary data.</text>
</comment>
<keyword evidence="1 2" id="KW-0732">Signal</keyword>
<gene>
    <name evidence="4" type="ORF">DKT75_21310</name>
</gene>
<evidence type="ECO:0000259" key="3">
    <source>
        <dbReference type="Pfam" id="PF13778"/>
    </source>
</evidence>
<dbReference type="Proteomes" id="UP000245506">
    <property type="component" value="Unassembled WGS sequence"/>
</dbReference>
<organism evidence="4 5">
    <name type="scientific">Leucothrix arctica</name>
    <dbReference type="NCBI Taxonomy" id="1481894"/>
    <lineage>
        <taxon>Bacteria</taxon>
        <taxon>Pseudomonadati</taxon>
        <taxon>Pseudomonadota</taxon>
        <taxon>Gammaproteobacteria</taxon>
        <taxon>Thiotrichales</taxon>
        <taxon>Thiotrichaceae</taxon>
        <taxon>Leucothrix</taxon>
    </lineage>
</organism>
<evidence type="ECO:0000256" key="2">
    <source>
        <dbReference type="SAM" id="SignalP"/>
    </source>
</evidence>
<evidence type="ECO:0000313" key="5">
    <source>
        <dbReference type="Proteomes" id="UP000245506"/>
    </source>
</evidence>
<dbReference type="EMBL" id="QGKL01000043">
    <property type="protein sequence ID" value="PWQ93228.1"/>
    <property type="molecule type" value="Genomic_DNA"/>
</dbReference>
<dbReference type="AlphaFoldDB" id="A0A317C3R4"/>
<sequence>MRYLWIVYFMFLPMTLQATGQSVTQALGEFAWEKRQIIVFTPAADDSRLTRFKTIQTEFAEDFAERFLQTWIIEADGKVLLEGKQDSRLQADSFYQHFNVQKDEFRVVLIGYDQGEKLRQAVFNIDELLGEIDQMSMRQQEMRSQ</sequence>
<evidence type="ECO:0000256" key="1">
    <source>
        <dbReference type="ARBA" id="ARBA00022729"/>
    </source>
</evidence>
<dbReference type="Pfam" id="PF13778">
    <property type="entry name" value="DUF4174"/>
    <property type="match status" value="1"/>
</dbReference>
<feature type="domain" description="DUF4174" evidence="3">
    <location>
        <begin position="27"/>
        <end position="141"/>
    </location>
</feature>
<dbReference type="InterPro" id="IPR025232">
    <property type="entry name" value="DUF4174"/>
</dbReference>
<feature type="signal peptide" evidence="2">
    <location>
        <begin position="1"/>
        <end position="18"/>
    </location>
</feature>
<accession>A0A317C3R4</accession>
<keyword evidence="5" id="KW-1185">Reference proteome</keyword>
<reference evidence="4 5" key="1">
    <citation type="submission" date="2018-05" db="EMBL/GenBank/DDBJ databases">
        <title>Leucothrix arctica sp. nov., isolated from Arctic seawater.</title>
        <authorList>
            <person name="Choi A."/>
            <person name="Baek K."/>
        </authorList>
    </citation>
    <scope>NUCLEOTIDE SEQUENCE [LARGE SCALE GENOMIC DNA]</scope>
    <source>
        <strain evidence="4 5">IMCC9719</strain>
    </source>
</reference>
<name>A0A317C3R4_9GAMM</name>
<evidence type="ECO:0000313" key="4">
    <source>
        <dbReference type="EMBL" id="PWQ93228.1"/>
    </source>
</evidence>
<protein>
    <recommendedName>
        <fullName evidence="3">DUF4174 domain-containing protein</fullName>
    </recommendedName>
</protein>
<proteinExistence type="predicted"/>
<dbReference type="RefSeq" id="WP_109826889.1">
    <property type="nucleotide sequence ID" value="NZ_QGKL01000043.1"/>
</dbReference>